<gene>
    <name evidence="1" type="ORF">PMIN01_02220</name>
</gene>
<keyword evidence="2" id="KW-1185">Reference proteome</keyword>
<evidence type="ECO:0000313" key="2">
    <source>
        <dbReference type="Proteomes" id="UP000756921"/>
    </source>
</evidence>
<organism evidence="1 2">
    <name type="scientific">Paraphaeosphaeria minitans</name>
    <dbReference type="NCBI Taxonomy" id="565426"/>
    <lineage>
        <taxon>Eukaryota</taxon>
        <taxon>Fungi</taxon>
        <taxon>Dikarya</taxon>
        <taxon>Ascomycota</taxon>
        <taxon>Pezizomycotina</taxon>
        <taxon>Dothideomycetes</taxon>
        <taxon>Pleosporomycetidae</taxon>
        <taxon>Pleosporales</taxon>
        <taxon>Massarineae</taxon>
        <taxon>Didymosphaeriaceae</taxon>
        <taxon>Paraphaeosphaeria</taxon>
    </lineage>
</organism>
<dbReference type="Proteomes" id="UP000756921">
    <property type="component" value="Unassembled WGS sequence"/>
</dbReference>
<dbReference type="InterPro" id="IPR013744">
    <property type="entry name" value="SidJ"/>
</dbReference>
<dbReference type="OrthoDB" id="10034502at2759"/>
<dbReference type="PANTHER" id="PTHR31591:SF7">
    <property type="entry name" value="DUF1749-DOMAIN-CONTAINING PROTEIN"/>
    <property type="match status" value="1"/>
</dbReference>
<sequence length="317" mass="34050">MAQDGAFHPGILHLYTPSLTAFEHRLPPPNTTCSVPSSSAPQNTILFIGGLGDAPLTVRYPTLLARTLPSHWTVAEVTLTSSAAGWGTSTLSRDAAELEKCVAYFKWLRPDGNIVLMGHSTGCQDVMEYVVGASCSSRPTIQGAILQAAVSDREGWGAIVAGDEALEKSLEDTIALATSYVSRGDADAILPKKGNKVLEMFDIPCTAYRAHSLLVEGGDDDYFSTDLSDGTLKQTFGRIPARTKAMFLWGSKDPYIPKYVDQEGTLKRWAKFVREGGGNVDEVNGGVVQGATHNLNDDAEEIVQDLVGRVVSFVEGL</sequence>
<protein>
    <submittedName>
        <fullName evidence="1">Esterase lipase</fullName>
    </submittedName>
</protein>
<proteinExistence type="predicted"/>
<dbReference type="PANTHER" id="PTHR31591">
    <property type="entry name" value="UPF0613 PROTEIN PB24D3.06C"/>
    <property type="match status" value="1"/>
</dbReference>
<name>A0A9P6KV18_9PLEO</name>
<accession>A0A9P6KV18</accession>
<dbReference type="Pfam" id="PF08538">
    <property type="entry name" value="DUF1749"/>
    <property type="match status" value="1"/>
</dbReference>
<dbReference type="AlphaFoldDB" id="A0A9P6KV18"/>
<comment type="caution">
    <text evidence="1">The sequence shown here is derived from an EMBL/GenBank/DDBJ whole genome shotgun (WGS) entry which is preliminary data.</text>
</comment>
<dbReference type="SUPFAM" id="SSF53474">
    <property type="entry name" value="alpha/beta-Hydrolases"/>
    <property type="match status" value="1"/>
</dbReference>
<reference evidence="1" key="1">
    <citation type="journal article" date="2020" name="Mol. Plant Microbe Interact.">
        <title>Genome Sequence of the Biocontrol Agent Coniothyrium minitans strain Conio (IMI 134523).</title>
        <authorList>
            <person name="Patel D."/>
            <person name="Shittu T.A."/>
            <person name="Baroncelli R."/>
            <person name="Muthumeenakshi S."/>
            <person name="Osborne T.H."/>
            <person name="Janganan T.K."/>
            <person name="Sreenivasaprasad S."/>
        </authorList>
    </citation>
    <scope>NUCLEOTIDE SEQUENCE</scope>
    <source>
        <strain evidence="1">Conio</strain>
    </source>
</reference>
<dbReference type="Gene3D" id="3.40.50.1820">
    <property type="entry name" value="alpha/beta hydrolase"/>
    <property type="match status" value="1"/>
</dbReference>
<dbReference type="InterPro" id="IPR029058">
    <property type="entry name" value="AB_hydrolase_fold"/>
</dbReference>
<dbReference type="EMBL" id="WJXW01000002">
    <property type="protein sequence ID" value="KAF9739586.1"/>
    <property type="molecule type" value="Genomic_DNA"/>
</dbReference>
<evidence type="ECO:0000313" key="1">
    <source>
        <dbReference type="EMBL" id="KAF9739586.1"/>
    </source>
</evidence>